<reference evidence="1 2" key="1">
    <citation type="journal article" date="2017" name="Syst. Appl. Microbiol.">
        <title>Lebetimonas natsushimae sp. nov., a novel strictly anaerobic, moderately thermophilic chemoautotroph isolated from a deep-sea hydrothermal vent polychaete nest in the Mid-Okinawa Trough.</title>
        <authorList>
            <person name="Nagata R."/>
            <person name="Takaki Y."/>
            <person name="Tame A."/>
            <person name="Nunoura T."/>
            <person name="Muto H."/>
            <person name="Mino S."/>
            <person name="Sawayama S."/>
            <person name="Takai K."/>
            <person name="Nakagawa S."/>
        </authorList>
    </citation>
    <scope>NUCLEOTIDE SEQUENCE [LARGE SCALE GENOMIC DNA]</scope>
    <source>
        <strain evidence="1 2">HS1857</strain>
    </source>
</reference>
<dbReference type="Gene3D" id="1.40.20.10">
    <property type="entry name" value="CHAD domain"/>
    <property type="match status" value="1"/>
</dbReference>
<dbReference type="OrthoDB" id="5372837at2"/>
<dbReference type="InterPro" id="IPR038186">
    <property type="entry name" value="CHAD_dom_sf"/>
</dbReference>
<keyword evidence="2" id="KW-1185">Reference proteome</keyword>
<dbReference type="Proteomes" id="UP000217944">
    <property type="component" value="Unassembled WGS sequence"/>
</dbReference>
<name>A0A292YHR1_9BACT</name>
<evidence type="ECO:0000313" key="2">
    <source>
        <dbReference type="Proteomes" id="UP000217944"/>
    </source>
</evidence>
<comment type="caution">
    <text evidence="1">The sequence shown here is derived from an EMBL/GenBank/DDBJ whole genome shotgun (WGS) entry which is preliminary data.</text>
</comment>
<dbReference type="AlphaFoldDB" id="A0A292YHR1"/>
<gene>
    <name evidence="1" type="ORF">LNAT_P1530</name>
</gene>
<organism evidence="1 2">
    <name type="scientific">Lebetimonas natsushimae</name>
    <dbReference type="NCBI Taxonomy" id="1936991"/>
    <lineage>
        <taxon>Bacteria</taxon>
        <taxon>Pseudomonadati</taxon>
        <taxon>Campylobacterota</taxon>
        <taxon>Epsilonproteobacteria</taxon>
        <taxon>Nautiliales</taxon>
        <taxon>Nautiliaceae</taxon>
        <taxon>Lebetimonas</taxon>
    </lineage>
</organism>
<dbReference type="RefSeq" id="WP_096260062.1">
    <property type="nucleotide sequence ID" value="NZ_BDME01000006.1"/>
</dbReference>
<accession>A0A292YHR1</accession>
<protein>
    <submittedName>
        <fullName evidence="1">Uncharacterized protein</fullName>
    </submittedName>
</protein>
<proteinExistence type="predicted"/>
<dbReference type="EMBL" id="BDME01000006">
    <property type="protein sequence ID" value="GAX88235.1"/>
    <property type="molecule type" value="Genomic_DNA"/>
</dbReference>
<evidence type="ECO:0000313" key="1">
    <source>
        <dbReference type="EMBL" id="GAX88235.1"/>
    </source>
</evidence>
<sequence>MEKLIEKYKKKEKPEILHKLRVNARKELSKLQKEGKTDIGLENLLKNSSKLRDSDVLMNICESKKIKKFLKKRHKKLRKKFLKFLDGFKSEIINIEPEKKVDIQNCLKILSDSFLDKDDKTLHKIRIEVKKCRYTHPEYEDVLKLIQDNLGKAHDYYNCEKLRKKFNKNSDKVIKKKKKFIKKAEKVRKILINDIFSI</sequence>